<feature type="compositionally biased region" description="Acidic residues" evidence="1">
    <location>
        <begin position="133"/>
        <end position="178"/>
    </location>
</feature>
<organism evidence="2 3">
    <name type="scientific">Halomicrobium zhouii</name>
    <dbReference type="NCBI Taxonomy" id="767519"/>
    <lineage>
        <taxon>Archaea</taxon>
        <taxon>Methanobacteriati</taxon>
        <taxon>Methanobacteriota</taxon>
        <taxon>Stenosarchaea group</taxon>
        <taxon>Halobacteria</taxon>
        <taxon>Halobacteriales</taxon>
        <taxon>Haloarculaceae</taxon>
        <taxon>Halomicrobium</taxon>
    </lineage>
</organism>
<keyword evidence="3" id="KW-1185">Reference proteome</keyword>
<evidence type="ECO:0000313" key="2">
    <source>
        <dbReference type="EMBL" id="SFS12890.1"/>
    </source>
</evidence>
<dbReference type="OrthoDB" id="342503at2157"/>
<reference evidence="2 3" key="1">
    <citation type="submission" date="2016-10" db="EMBL/GenBank/DDBJ databases">
        <authorList>
            <person name="de Groot N.N."/>
        </authorList>
    </citation>
    <scope>NUCLEOTIDE SEQUENCE [LARGE SCALE GENOMIC DNA]</scope>
    <source>
        <strain evidence="2 3">CGMCC 1.10457</strain>
    </source>
</reference>
<name>A0A1I6MAZ5_9EURY</name>
<sequence>MGYACPVCEDPQSDAGHLANHLAFTAITTGGDHEEWLDEHVPGWGQLGEAELAEEVADHAEETEFPQVFEESGLEDSHDHPHGHGGHQHGGGAQGLDDHGLDPSAARSRGAGDLDEEAQKIMAEARELTEEIRDGDEDAVDEGTSDDGGSSDDESDEADESGENAEADAEGESEGETE</sequence>
<evidence type="ECO:0000313" key="3">
    <source>
        <dbReference type="Proteomes" id="UP000199062"/>
    </source>
</evidence>
<dbReference type="EMBL" id="FOZK01000006">
    <property type="protein sequence ID" value="SFS12890.1"/>
    <property type="molecule type" value="Genomic_DNA"/>
</dbReference>
<gene>
    <name evidence="2" type="ORF">SAMN05216559_4152</name>
</gene>
<evidence type="ECO:0000256" key="1">
    <source>
        <dbReference type="SAM" id="MobiDB-lite"/>
    </source>
</evidence>
<dbReference type="Pfam" id="PF19126">
    <property type="entry name" value="DUF5810"/>
    <property type="match status" value="1"/>
</dbReference>
<dbReference type="AlphaFoldDB" id="A0A1I6MAZ5"/>
<feature type="region of interest" description="Disordered" evidence="1">
    <location>
        <begin position="55"/>
        <end position="178"/>
    </location>
</feature>
<dbReference type="InterPro" id="IPR043833">
    <property type="entry name" value="DUF5810"/>
</dbReference>
<feature type="compositionally biased region" description="Basic and acidic residues" evidence="1">
    <location>
        <begin position="117"/>
        <end position="132"/>
    </location>
</feature>
<dbReference type="STRING" id="767519.SAMN05216559_4152"/>
<protein>
    <submittedName>
        <fullName evidence="2">Uncharacterized protein</fullName>
    </submittedName>
</protein>
<accession>A0A1I6MAZ5</accession>
<dbReference type="Proteomes" id="UP000199062">
    <property type="component" value="Unassembled WGS sequence"/>
</dbReference>
<proteinExistence type="predicted"/>
<dbReference type="RefSeq" id="WP_089819340.1">
    <property type="nucleotide sequence ID" value="NZ_FOZK01000006.1"/>
</dbReference>